<dbReference type="SUPFAM" id="SSF81301">
    <property type="entry name" value="Nucleotidyltransferase"/>
    <property type="match status" value="1"/>
</dbReference>
<organism evidence="3 4">
    <name type="scientific">Sesamum angolense</name>
    <dbReference type="NCBI Taxonomy" id="2727404"/>
    <lineage>
        <taxon>Eukaryota</taxon>
        <taxon>Viridiplantae</taxon>
        <taxon>Streptophyta</taxon>
        <taxon>Embryophyta</taxon>
        <taxon>Tracheophyta</taxon>
        <taxon>Spermatophyta</taxon>
        <taxon>Magnoliopsida</taxon>
        <taxon>eudicotyledons</taxon>
        <taxon>Gunneridae</taxon>
        <taxon>Pentapetalae</taxon>
        <taxon>asterids</taxon>
        <taxon>lamiids</taxon>
        <taxon>Lamiales</taxon>
        <taxon>Pedaliaceae</taxon>
        <taxon>Sesamum</taxon>
    </lineage>
</organism>
<feature type="region of interest" description="Disordered" evidence="1">
    <location>
        <begin position="544"/>
        <end position="638"/>
    </location>
</feature>
<feature type="compositionally biased region" description="Polar residues" evidence="1">
    <location>
        <begin position="876"/>
        <end position="890"/>
    </location>
</feature>
<feature type="domain" description="PAP/OAS1 substrate-binding-related" evidence="2">
    <location>
        <begin position="201"/>
        <end position="393"/>
    </location>
</feature>
<name>A0AAE2BSD9_9LAMI</name>
<dbReference type="AlphaFoldDB" id="A0AAE2BSD9"/>
<dbReference type="Gene3D" id="1.10.1410.10">
    <property type="match status" value="1"/>
</dbReference>
<feature type="region of interest" description="Disordered" evidence="1">
    <location>
        <begin position="860"/>
        <end position="917"/>
    </location>
</feature>
<sequence length="917" mass="102102">MGDLPGGGAAAELRPVASHSTPFPEPNPLEIRGENWATADRAAREIIRKVQPTSVSEERRREVVDYIQRLIRNCLGIELTVVRVLSAIRPLSALNCFIIFVASVFPYGSVPLKTYLPDGDIDLTAFGVTNDEDALADDMKSVLEEEERNRAPEFIVKDVQLIRAEVKLVKCIVQDIVVDVSFNQIGGLCTLCFLEQVDRLIGKDHLFKRSIILIKAWCYYESRILGAHHGLISTYALETLVLYIFHLFHSTLDGPLAVLYKFLDYFSKFDWETYCISLNGPVRLSSLPSIVAEMPEDSDRDLLLSSDFLSSCIGMFSVPSRGGDKNSRGFQRKHLNIVDPLKEINNLGRSVSKGNFYRIRSAFSYGARKLARILTQPEDSVATELHKFFSNTMARHGGGQRPDVQDFDPSVICNRPISAMPVPEAGLSKTDNLNEYIDEHAGDFQPSSGKFSQDLLKGTERKSDVANGEPYSSLVLKHPTSLLERDQPSEPNALGSRFHGDSNDLATSSLGELKISAGSSTRQTPVMKESVTAVAKPYHAPHLYFSKSKSMRDRDPDSDKQDNCEKSTSSLVSSGSDEGRDAAVRSMDENQFVDKDEAVASSKPKDVFPAPKSLSFSGDQNHMDSDHGSTRTSETAEALNSSDLTGDYESYLHCLQYGRWCYEYGLTIHSLHMPHLPTAPYQGTNSPWDGLLPHSHFKQNGFSHRHHKWLPSKSGNVYHATFTSTRCPVWVGRDAKTQRNRNILSKYASFTYHLLFAVWFCFVTLQSQSPQGYRSSSMKARNHAPSRSPRTNGRSMIFREPNMLDRSSHESSQPQVRVEKSAMVSSSGSYPSFSPRGNGYPNANGSLIQPEGVVEFELVGHASGTSESEKNRKQRSVSSSPKTFSGTQKSRPALSREQDRISLKHLKDEDDFPPLSV</sequence>
<feature type="compositionally biased region" description="Basic and acidic residues" evidence="1">
    <location>
        <begin position="577"/>
        <end position="606"/>
    </location>
</feature>
<dbReference type="InterPro" id="IPR058920">
    <property type="entry name" value="PAP-OAS1-bd-rel"/>
</dbReference>
<dbReference type="SUPFAM" id="SSF81631">
    <property type="entry name" value="PAP/OAS1 substrate-binding domain"/>
    <property type="match status" value="1"/>
</dbReference>
<dbReference type="Pfam" id="PF26180">
    <property type="entry name" value="PAP-OAS1"/>
    <property type="match status" value="1"/>
</dbReference>
<evidence type="ECO:0000313" key="4">
    <source>
        <dbReference type="Proteomes" id="UP001289374"/>
    </source>
</evidence>
<feature type="region of interest" description="Disordered" evidence="1">
    <location>
        <begin position="772"/>
        <end position="846"/>
    </location>
</feature>
<comment type="caution">
    <text evidence="3">The sequence shown here is derived from an EMBL/GenBank/DDBJ whole genome shotgun (WGS) entry which is preliminary data.</text>
</comment>
<proteinExistence type="predicted"/>
<evidence type="ECO:0000256" key="1">
    <source>
        <dbReference type="SAM" id="MobiDB-lite"/>
    </source>
</evidence>
<feature type="region of interest" description="Disordered" evidence="1">
    <location>
        <begin position="481"/>
        <end position="505"/>
    </location>
</feature>
<feature type="compositionally biased region" description="Basic and acidic residues" evidence="1">
    <location>
        <begin position="550"/>
        <end position="565"/>
    </location>
</feature>
<dbReference type="InterPro" id="IPR043519">
    <property type="entry name" value="NT_sf"/>
</dbReference>
<dbReference type="EMBL" id="JACGWL010000008">
    <property type="protein sequence ID" value="KAK4396036.1"/>
    <property type="molecule type" value="Genomic_DNA"/>
</dbReference>
<keyword evidence="4" id="KW-1185">Reference proteome</keyword>
<dbReference type="Gene3D" id="3.30.460.10">
    <property type="entry name" value="Beta Polymerase, domain 2"/>
    <property type="match status" value="1"/>
</dbReference>
<feature type="compositionally biased region" description="Polar residues" evidence="1">
    <location>
        <begin position="566"/>
        <end position="576"/>
    </location>
</feature>
<dbReference type="InterPro" id="IPR058921">
    <property type="entry name" value="PAP/OAS1-rel"/>
</dbReference>
<dbReference type="PANTHER" id="PTHR45979">
    <property type="entry name" value="PAP/OAS1 SUBSTRATE-BINDING DOMAIN SUPERFAMILY"/>
    <property type="match status" value="1"/>
</dbReference>
<evidence type="ECO:0000313" key="3">
    <source>
        <dbReference type="EMBL" id="KAK4396036.1"/>
    </source>
</evidence>
<feature type="compositionally biased region" description="Basic and acidic residues" evidence="1">
    <location>
        <begin position="894"/>
        <end position="908"/>
    </location>
</feature>
<accession>A0AAE2BSD9</accession>
<gene>
    <name evidence="3" type="ORF">Sango_1440200</name>
</gene>
<dbReference type="Proteomes" id="UP001289374">
    <property type="component" value="Unassembled WGS sequence"/>
</dbReference>
<evidence type="ECO:0000259" key="2">
    <source>
        <dbReference type="Pfam" id="PF26180"/>
    </source>
</evidence>
<reference evidence="3" key="1">
    <citation type="submission" date="2020-06" db="EMBL/GenBank/DDBJ databases">
        <authorList>
            <person name="Li T."/>
            <person name="Hu X."/>
            <person name="Zhang T."/>
            <person name="Song X."/>
            <person name="Zhang H."/>
            <person name="Dai N."/>
            <person name="Sheng W."/>
            <person name="Hou X."/>
            <person name="Wei L."/>
        </authorList>
    </citation>
    <scope>NUCLEOTIDE SEQUENCE</scope>
    <source>
        <strain evidence="3">K16</strain>
        <tissue evidence="3">Leaf</tissue>
    </source>
</reference>
<dbReference type="PANTHER" id="PTHR45979:SF2">
    <property type="entry name" value="PAP_OAS1 SUBSTRATE-BINDING DOMAIN SUPERFAMILY"/>
    <property type="match status" value="1"/>
</dbReference>
<feature type="compositionally biased region" description="Low complexity" evidence="1">
    <location>
        <begin position="825"/>
        <end position="834"/>
    </location>
</feature>
<protein>
    <recommendedName>
        <fullName evidence="2">PAP/OAS1 substrate-binding-related domain-containing protein</fullName>
    </recommendedName>
</protein>
<reference evidence="3" key="2">
    <citation type="journal article" date="2024" name="Plant">
        <title>Genomic evolution and insights into agronomic trait innovations of Sesamum species.</title>
        <authorList>
            <person name="Miao H."/>
            <person name="Wang L."/>
            <person name="Qu L."/>
            <person name="Liu H."/>
            <person name="Sun Y."/>
            <person name="Le M."/>
            <person name="Wang Q."/>
            <person name="Wei S."/>
            <person name="Zheng Y."/>
            <person name="Lin W."/>
            <person name="Duan Y."/>
            <person name="Cao H."/>
            <person name="Xiong S."/>
            <person name="Wang X."/>
            <person name="Wei L."/>
            <person name="Li C."/>
            <person name="Ma Q."/>
            <person name="Ju M."/>
            <person name="Zhao R."/>
            <person name="Li G."/>
            <person name="Mu C."/>
            <person name="Tian Q."/>
            <person name="Mei H."/>
            <person name="Zhang T."/>
            <person name="Gao T."/>
            <person name="Zhang H."/>
        </authorList>
    </citation>
    <scope>NUCLEOTIDE SEQUENCE</scope>
    <source>
        <strain evidence="3">K16</strain>
    </source>
</reference>